<accession>A0ABU5VU30</accession>
<dbReference type="Gene3D" id="1.20.1720.10">
    <property type="entry name" value="Multidrug resistance protein D"/>
    <property type="match status" value="1"/>
</dbReference>
<keyword evidence="8" id="KW-1185">Reference proteome</keyword>
<protein>
    <submittedName>
        <fullName evidence="7">MFS transporter</fullName>
    </submittedName>
</protein>
<dbReference type="Gene3D" id="1.20.1250.20">
    <property type="entry name" value="MFS general substrate transporter like domains"/>
    <property type="match status" value="1"/>
</dbReference>
<feature type="transmembrane region" description="Helical" evidence="5">
    <location>
        <begin position="235"/>
        <end position="253"/>
    </location>
</feature>
<comment type="caution">
    <text evidence="7">The sequence shown here is derived from an EMBL/GenBank/DDBJ whole genome shotgun (WGS) entry which is preliminary data.</text>
</comment>
<feature type="transmembrane region" description="Helical" evidence="5">
    <location>
        <begin position="274"/>
        <end position="298"/>
    </location>
</feature>
<feature type="transmembrane region" description="Helical" evidence="5">
    <location>
        <begin position="91"/>
        <end position="112"/>
    </location>
</feature>
<evidence type="ECO:0000256" key="3">
    <source>
        <dbReference type="ARBA" id="ARBA00022989"/>
    </source>
</evidence>
<feature type="transmembrane region" description="Helical" evidence="5">
    <location>
        <begin position="171"/>
        <end position="189"/>
    </location>
</feature>
<dbReference type="InterPro" id="IPR036259">
    <property type="entry name" value="MFS_trans_sf"/>
</dbReference>
<name>A0ABU5VU30_9BACT</name>
<dbReference type="EMBL" id="JAYGJQ010000001">
    <property type="protein sequence ID" value="MEA9355155.1"/>
    <property type="molecule type" value="Genomic_DNA"/>
</dbReference>
<feature type="transmembrane region" description="Helical" evidence="5">
    <location>
        <begin position="145"/>
        <end position="165"/>
    </location>
</feature>
<keyword evidence="4 5" id="KW-0472">Membrane</keyword>
<feature type="transmembrane region" description="Helical" evidence="5">
    <location>
        <begin position="118"/>
        <end position="136"/>
    </location>
</feature>
<evidence type="ECO:0000259" key="6">
    <source>
        <dbReference type="PROSITE" id="PS50850"/>
    </source>
</evidence>
<reference evidence="7 8" key="1">
    <citation type="submission" date="2023-11" db="EMBL/GenBank/DDBJ databases">
        <title>A Novel Polar Bacteriovorax (B. antarcticus) Isolated from the Biocrust in Antarctica.</title>
        <authorList>
            <person name="Mun W."/>
            <person name="Choi S.Y."/>
            <person name="Mitchell R.J."/>
        </authorList>
    </citation>
    <scope>NUCLEOTIDE SEQUENCE [LARGE SCALE GENOMIC DNA]</scope>
    <source>
        <strain evidence="7 8">PP10</strain>
    </source>
</reference>
<keyword evidence="3 5" id="KW-1133">Transmembrane helix</keyword>
<evidence type="ECO:0000313" key="7">
    <source>
        <dbReference type="EMBL" id="MEA9355155.1"/>
    </source>
</evidence>
<sequence length="473" mass="50849">MGQDTDSVGWGQFLKGKNKYSSIALAGGVGLHAIDVYITISILPTIVKDIGGIQYYSLNTVLYIVASILGSALSSKLLAKSSPKKAFNTALLFFGTGSLLCCLAPSMIIMLIGRTIQGFGGGLLFALAYAMIRLLFEPKLWPRAMALISAMWGVATLTGPAIGGLFAEFGVWRAAFGSVVVLTVLYSFLTNIVLKKFDQENTSGVSSKIPFVRLILLVLSVLTVSISSLDENPTKNILGILICALLFGTLAFLERGPSASRVLPTNSFKLGSPIFTIYAAMAFLVIGMQSEVFIPLFLQKIHLQTPFASGYIAALMAAGWSIASMFFSGLTKKEDISRIVLASPLIMLFGSITLSYFLPHATSSLIFIGAGLLFLGFGIGMGYPYLVTRLFMAIPEEEKELASASVTTSQLFFTSLGAALAGAIVNFNGISHAQTIEEYSYISKTLLFGFCLFPIVAIFFNYIVSKRINNEPV</sequence>
<evidence type="ECO:0000256" key="2">
    <source>
        <dbReference type="ARBA" id="ARBA00022692"/>
    </source>
</evidence>
<gene>
    <name evidence="7" type="ORF">SHI21_03035</name>
</gene>
<feature type="transmembrane region" description="Helical" evidence="5">
    <location>
        <begin position="445"/>
        <end position="464"/>
    </location>
</feature>
<evidence type="ECO:0000256" key="1">
    <source>
        <dbReference type="ARBA" id="ARBA00004141"/>
    </source>
</evidence>
<dbReference type="PANTHER" id="PTHR23501:SF154">
    <property type="entry name" value="MULTIDRUG-EFFLUX TRANSPORTER RV1634-RELATED"/>
    <property type="match status" value="1"/>
</dbReference>
<proteinExistence type="predicted"/>
<feature type="transmembrane region" description="Helical" evidence="5">
    <location>
        <begin position="60"/>
        <end position="79"/>
    </location>
</feature>
<evidence type="ECO:0000256" key="5">
    <source>
        <dbReference type="SAM" id="Phobius"/>
    </source>
</evidence>
<feature type="transmembrane region" description="Helical" evidence="5">
    <location>
        <begin position="364"/>
        <end position="386"/>
    </location>
</feature>
<evidence type="ECO:0000313" key="8">
    <source>
        <dbReference type="Proteomes" id="UP001302274"/>
    </source>
</evidence>
<feature type="transmembrane region" description="Helical" evidence="5">
    <location>
        <begin position="339"/>
        <end position="358"/>
    </location>
</feature>
<dbReference type="RefSeq" id="WP_323574643.1">
    <property type="nucleotide sequence ID" value="NZ_JAYGJQ010000001.1"/>
</dbReference>
<dbReference type="InterPro" id="IPR011701">
    <property type="entry name" value="MFS"/>
</dbReference>
<organism evidence="7 8">
    <name type="scientific">Bacteriovorax antarcticus</name>
    <dbReference type="NCBI Taxonomy" id="3088717"/>
    <lineage>
        <taxon>Bacteria</taxon>
        <taxon>Pseudomonadati</taxon>
        <taxon>Bdellovibrionota</taxon>
        <taxon>Bacteriovoracia</taxon>
        <taxon>Bacteriovoracales</taxon>
        <taxon>Bacteriovoracaceae</taxon>
        <taxon>Bacteriovorax</taxon>
    </lineage>
</organism>
<dbReference type="Proteomes" id="UP001302274">
    <property type="component" value="Unassembled WGS sequence"/>
</dbReference>
<feature type="transmembrane region" description="Helical" evidence="5">
    <location>
        <begin position="310"/>
        <end position="327"/>
    </location>
</feature>
<keyword evidence="2 5" id="KW-0812">Transmembrane</keyword>
<feature type="transmembrane region" description="Helical" evidence="5">
    <location>
        <begin position="20"/>
        <end position="40"/>
    </location>
</feature>
<comment type="subcellular location">
    <subcellularLocation>
        <location evidence="1">Membrane</location>
        <topology evidence="1">Multi-pass membrane protein</topology>
    </subcellularLocation>
</comment>
<feature type="domain" description="Major facilitator superfamily (MFS) profile" evidence="6">
    <location>
        <begin position="21"/>
        <end position="469"/>
    </location>
</feature>
<dbReference type="PANTHER" id="PTHR23501">
    <property type="entry name" value="MAJOR FACILITATOR SUPERFAMILY"/>
    <property type="match status" value="1"/>
</dbReference>
<feature type="transmembrane region" description="Helical" evidence="5">
    <location>
        <begin position="406"/>
        <end position="425"/>
    </location>
</feature>
<dbReference type="Pfam" id="PF07690">
    <property type="entry name" value="MFS_1"/>
    <property type="match status" value="1"/>
</dbReference>
<dbReference type="SUPFAM" id="SSF103473">
    <property type="entry name" value="MFS general substrate transporter"/>
    <property type="match status" value="1"/>
</dbReference>
<dbReference type="InterPro" id="IPR020846">
    <property type="entry name" value="MFS_dom"/>
</dbReference>
<evidence type="ECO:0000256" key="4">
    <source>
        <dbReference type="ARBA" id="ARBA00023136"/>
    </source>
</evidence>
<feature type="transmembrane region" description="Helical" evidence="5">
    <location>
        <begin position="210"/>
        <end position="229"/>
    </location>
</feature>
<dbReference type="PROSITE" id="PS50850">
    <property type="entry name" value="MFS"/>
    <property type="match status" value="1"/>
</dbReference>